<protein>
    <submittedName>
        <fullName evidence="3">Tripartite tricarboxylate transporter TctB family protein</fullName>
    </submittedName>
</protein>
<dbReference type="Proteomes" id="UP000248627">
    <property type="component" value="Unassembled WGS sequence"/>
</dbReference>
<keyword evidence="4" id="KW-1185">Reference proteome</keyword>
<evidence type="ECO:0000313" key="3">
    <source>
        <dbReference type="EMBL" id="PZF93231.1"/>
    </source>
</evidence>
<feature type="transmembrane region" description="Helical" evidence="1">
    <location>
        <begin position="20"/>
        <end position="38"/>
    </location>
</feature>
<dbReference type="AlphaFoldDB" id="A0A2W2C178"/>
<name>A0A2W2C178_9ACTN</name>
<gene>
    <name evidence="3" type="ORF">C1I93_18200</name>
</gene>
<dbReference type="RefSeq" id="WP_111244498.1">
    <property type="nucleotide sequence ID" value="NZ_POTX01000126.1"/>
</dbReference>
<keyword evidence="1" id="KW-0812">Transmembrane</keyword>
<proteinExistence type="predicted"/>
<organism evidence="3 4">
    <name type="scientific">Micromonospora endophytica</name>
    <dbReference type="NCBI Taxonomy" id="515350"/>
    <lineage>
        <taxon>Bacteria</taxon>
        <taxon>Bacillati</taxon>
        <taxon>Actinomycetota</taxon>
        <taxon>Actinomycetes</taxon>
        <taxon>Micromonosporales</taxon>
        <taxon>Micromonosporaceae</taxon>
        <taxon>Micromonospora</taxon>
    </lineage>
</organism>
<comment type="caution">
    <text evidence="3">The sequence shown here is derived from an EMBL/GenBank/DDBJ whole genome shotgun (WGS) entry which is preliminary data.</text>
</comment>
<evidence type="ECO:0000313" key="4">
    <source>
        <dbReference type="Proteomes" id="UP000248627"/>
    </source>
</evidence>
<keyword evidence="1" id="KW-0472">Membrane</keyword>
<reference evidence="3 4" key="1">
    <citation type="submission" date="2018-01" db="EMBL/GenBank/DDBJ databases">
        <title>Draft genome sequence of Jishengella endophytica.</title>
        <authorList>
            <person name="Sahin N."/>
            <person name="Ay H."/>
            <person name="Saygin H."/>
        </authorList>
    </citation>
    <scope>NUCLEOTIDE SEQUENCE [LARGE SCALE GENOMIC DNA]</scope>
    <source>
        <strain evidence="3 4">DSM 45430</strain>
    </source>
</reference>
<feature type="transmembrane region" description="Helical" evidence="1">
    <location>
        <begin position="117"/>
        <end position="139"/>
    </location>
</feature>
<dbReference type="Pfam" id="PF07331">
    <property type="entry name" value="TctB"/>
    <property type="match status" value="1"/>
</dbReference>
<dbReference type="OrthoDB" id="7950028at2"/>
<accession>A0A2W2C178</accession>
<sequence length="169" mass="17822">MVSHHPPVQGDLGVAARWRAAAPGVVFLVLGTVLLGLARSIELPTRALAVSPRIWPEALAFGIIGLSVLQIVLAFVTTPRAATAKTADDDDEEGPASRSGIVRVVGFVAATVAFGLLWYYLHFLVSGLVFVAALTWVAGGRGIKDLLLFPAGVTVVIYVLFGLLLRVPL</sequence>
<feature type="domain" description="DUF1468" evidence="2">
    <location>
        <begin position="24"/>
        <end position="169"/>
    </location>
</feature>
<evidence type="ECO:0000256" key="1">
    <source>
        <dbReference type="SAM" id="Phobius"/>
    </source>
</evidence>
<dbReference type="EMBL" id="POTX01000126">
    <property type="protein sequence ID" value="PZF93231.1"/>
    <property type="molecule type" value="Genomic_DNA"/>
</dbReference>
<dbReference type="InterPro" id="IPR009936">
    <property type="entry name" value="DUF1468"/>
</dbReference>
<keyword evidence="1" id="KW-1133">Transmembrane helix</keyword>
<evidence type="ECO:0000259" key="2">
    <source>
        <dbReference type="Pfam" id="PF07331"/>
    </source>
</evidence>
<feature type="transmembrane region" description="Helical" evidence="1">
    <location>
        <begin position="146"/>
        <end position="165"/>
    </location>
</feature>
<feature type="transmembrane region" description="Helical" evidence="1">
    <location>
        <begin position="58"/>
        <end position="76"/>
    </location>
</feature>